<dbReference type="Pfam" id="PF05901">
    <property type="entry name" value="Excalibur"/>
    <property type="match status" value="1"/>
</dbReference>
<keyword evidence="2" id="KW-1133">Transmembrane helix</keyword>
<dbReference type="RefSeq" id="WP_344219564.1">
    <property type="nucleotide sequence ID" value="NZ_BAAAOS010000045.1"/>
</dbReference>
<feature type="region of interest" description="Disordered" evidence="1">
    <location>
        <begin position="1"/>
        <end position="29"/>
    </location>
</feature>
<evidence type="ECO:0000313" key="5">
    <source>
        <dbReference type="Proteomes" id="UP001500393"/>
    </source>
</evidence>
<accession>A0ABP4Q2D5</accession>
<feature type="compositionally biased region" description="Pro residues" evidence="1">
    <location>
        <begin position="138"/>
        <end position="158"/>
    </location>
</feature>
<feature type="compositionally biased region" description="Polar residues" evidence="1">
    <location>
        <begin position="89"/>
        <end position="107"/>
    </location>
</feature>
<dbReference type="Proteomes" id="UP001500393">
    <property type="component" value="Unassembled WGS sequence"/>
</dbReference>
<evidence type="ECO:0000259" key="3">
    <source>
        <dbReference type="SMART" id="SM00894"/>
    </source>
</evidence>
<feature type="compositionally biased region" description="Low complexity" evidence="1">
    <location>
        <begin position="112"/>
        <end position="134"/>
    </location>
</feature>
<organism evidence="4 5">
    <name type="scientific">Kribbella sancticallisti</name>
    <dbReference type="NCBI Taxonomy" id="460087"/>
    <lineage>
        <taxon>Bacteria</taxon>
        <taxon>Bacillati</taxon>
        <taxon>Actinomycetota</taxon>
        <taxon>Actinomycetes</taxon>
        <taxon>Propionibacteriales</taxon>
        <taxon>Kribbellaceae</taxon>
        <taxon>Kribbella</taxon>
    </lineage>
</organism>
<evidence type="ECO:0000313" key="4">
    <source>
        <dbReference type="EMBL" id="GAA1596929.1"/>
    </source>
</evidence>
<keyword evidence="5" id="KW-1185">Reference proteome</keyword>
<sequence>MRQFNAPPGWPDPPNARWRPPKRWRPDASWPAAPAGWAFWIDEDDHPVRGPLGRFGGPSLVRYGGAAAIVIALIGLVLVNPFGGGDTDQVSGPTVQETAAAPSTTVPPGTAEPSEVETPSATPSPTPTSTGSVVREPLPTPTPSTPRPSTPTRSPSPSPQQKTTPADSSGVVSYLSCAEVRAAGKAPLREGDLGYTRELDRNGDGVACDRGNS</sequence>
<feature type="region of interest" description="Disordered" evidence="1">
    <location>
        <begin position="188"/>
        <end position="213"/>
    </location>
</feature>
<proteinExistence type="predicted"/>
<name>A0ABP4Q2D5_9ACTN</name>
<dbReference type="InterPro" id="IPR008613">
    <property type="entry name" value="Excalibur_Ca-bd_domain"/>
</dbReference>
<feature type="compositionally biased region" description="Basic and acidic residues" evidence="1">
    <location>
        <begin position="188"/>
        <end position="203"/>
    </location>
</feature>
<evidence type="ECO:0000256" key="2">
    <source>
        <dbReference type="SAM" id="Phobius"/>
    </source>
</evidence>
<protein>
    <recommendedName>
        <fullName evidence="3">Excalibur calcium-binding domain-containing protein</fullName>
    </recommendedName>
</protein>
<dbReference type="SMART" id="SM00894">
    <property type="entry name" value="Excalibur"/>
    <property type="match status" value="1"/>
</dbReference>
<feature type="transmembrane region" description="Helical" evidence="2">
    <location>
        <begin position="60"/>
        <end position="79"/>
    </location>
</feature>
<reference evidence="5" key="1">
    <citation type="journal article" date="2019" name="Int. J. Syst. Evol. Microbiol.">
        <title>The Global Catalogue of Microorganisms (GCM) 10K type strain sequencing project: providing services to taxonomists for standard genome sequencing and annotation.</title>
        <authorList>
            <consortium name="The Broad Institute Genomics Platform"/>
            <consortium name="The Broad Institute Genome Sequencing Center for Infectious Disease"/>
            <person name="Wu L."/>
            <person name="Ma J."/>
        </authorList>
    </citation>
    <scope>NUCLEOTIDE SEQUENCE [LARGE SCALE GENOMIC DNA]</scope>
    <source>
        <strain evidence="5">JCM 14969</strain>
    </source>
</reference>
<evidence type="ECO:0000256" key="1">
    <source>
        <dbReference type="SAM" id="MobiDB-lite"/>
    </source>
</evidence>
<dbReference type="EMBL" id="BAAAOS010000045">
    <property type="protein sequence ID" value="GAA1596929.1"/>
    <property type="molecule type" value="Genomic_DNA"/>
</dbReference>
<feature type="region of interest" description="Disordered" evidence="1">
    <location>
        <begin position="89"/>
        <end position="171"/>
    </location>
</feature>
<feature type="domain" description="Excalibur calcium-binding" evidence="3">
    <location>
        <begin position="173"/>
        <end position="209"/>
    </location>
</feature>
<keyword evidence="2" id="KW-0812">Transmembrane</keyword>
<gene>
    <name evidence="4" type="ORF">GCM10009789_58660</name>
</gene>
<comment type="caution">
    <text evidence="4">The sequence shown here is derived from an EMBL/GenBank/DDBJ whole genome shotgun (WGS) entry which is preliminary data.</text>
</comment>
<keyword evidence="2" id="KW-0472">Membrane</keyword>